<dbReference type="EMBL" id="CH933806">
    <property type="protein sequence ID" value="EDW15482.1"/>
    <property type="molecule type" value="Genomic_DNA"/>
</dbReference>
<sequence>MQGKFTKSVCLLAVCLLLLQLAAGQEEATVKPTQATDTRVSWIAQLQQLRQQMRSCFRSGSASASGTGSGSGSSLWSCFRARSLKIFEDIMAADVIPLYEGVRLIAAPNATNGQARPAADEPKDLKHLTWFDQLAVSLAKGLTTHTLQINLAKLTERYLSNDGPERKADTVGSARLRRHRFNMIITMMFGVTALGAVLVPMGFQLLAIVSGKALLLAKMALLLASINGLKRVANTGLHYGLYHVPGEHLGGYYDRGDLSHPRNVPIPVGMSPSLEFGLK</sequence>
<dbReference type="GO" id="GO:0042335">
    <property type="term" value="P:cuticle development"/>
    <property type="evidence" value="ECO:0007669"/>
    <property type="project" value="EnsemblMetazoa"/>
</dbReference>
<keyword evidence="4" id="KW-1185">Reference proteome</keyword>
<evidence type="ECO:0000256" key="2">
    <source>
        <dbReference type="SAM" id="SignalP"/>
    </source>
</evidence>
<evidence type="ECO:0000256" key="1">
    <source>
        <dbReference type="SAM" id="Phobius"/>
    </source>
</evidence>
<dbReference type="OrthoDB" id="7683472at2759"/>
<keyword evidence="1" id="KW-0812">Transmembrane</keyword>
<dbReference type="eggNOG" id="ENOG502SA6P">
    <property type="taxonomic scope" value="Eukaryota"/>
</dbReference>
<proteinExistence type="predicted"/>
<gene>
    <name evidence="3" type="primary">Dmoj\GI22761</name>
    <name evidence="3" type="ORF">Dmoj_GI22761</name>
</gene>
<dbReference type="Proteomes" id="UP000009192">
    <property type="component" value="Unassembled WGS sequence"/>
</dbReference>
<dbReference type="GO" id="GO:0010008">
    <property type="term" value="C:endosome membrane"/>
    <property type="evidence" value="ECO:0007669"/>
    <property type="project" value="EnsemblMetazoa"/>
</dbReference>
<feature type="transmembrane region" description="Helical" evidence="1">
    <location>
        <begin position="183"/>
        <end position="209"/>
    </location>
</feature>
<organism evidence="3 4">
    <name type="scientific">Drosophila mojavensis</name>
    <name type="common">Fruit fly</name>
    <dbReference type="NCBI Taxonomy" id="7230"/>
    <lineage>
        <taxon>Eukaryota</taxon>
        <taxon>Metazoa</taxon>
        <taxon>Ecdysozoa</taxon>
        <taxon>Arthropoda</taxon>
        <taxon>Hexapoda</taxon>
        <taxon>Insecta</taxon>
        <taxon>Pterygota</taxon>
        <taxon>Neoptera</taxon>
        <taxon>Endopterygota</taxon>
        <taxon>Diptera</taxon>
        <taxon>Brachycera</taxon>
        <taxon>Muscomorpha</taxon>
        <taxon>Ephydroidea</taxon>
        <taxon>Drosophilidae</taxon>
        <taxon>Drosophila</taxon>
    </lineage>
</organism>
<evidence type="ECO:0000313" key="3">
    <source>
        <dbReference type="EMBL" id="EDW15482.1"/>
    </source>
</evidence>
<feature type="chain" id="PRO_5002813500" description="Osiris 23" evidence="2">
    <location>
        <begin position="25"/>
        <end position="279"/>
    </location>
</feature>
<protein>
    <recommendedName>
        <fullName evidence="5">Osiris 23</fullName>
    </recommendedName>
</protein>
<reference evidence="3 4" key="1">
    <citation type="journal article" date="2007" name="Nature">
        <title>Evolution of genes and genomes on the Drosophila phylogeny.</title>
        <authorList>
            <consortium name="Drosophila 12 Genomes Consortium"/>
            <person name="Clark A.G."/>
            <person name="Eisen M.B."/>
            <person name="Smith D.R."/>
            <person name="Bergman C.M."/>
            <person name="Oliver B."/>
            <person name="Markow T.A."/>
            <person name="Kaufman T.C."/>
            <person name="Kellis M."/>
            <person name="Gelbart W."/>
            <person name="Iyer V.N."/>
            <person name="Pollard D.A."/>
            <person name="Sackton T.B."/>
            <person name="Larracuente A.M."/>
            <person name="Singh N.D."/>
            <person name="Abad J.P."/>
            <person name="Abt D.N."/>
            <person name="Adryan B."/>
            <person name="Aguade M."/>
            <person name="Akashi H."/>
            <person name="Anderson W.W."/>
            <person name="Aquadro C.F."/>
            <person name="Ardell D.H."/>
            <person name="Arguello R."/>
            <person name="Artieri C.G."/>
            <person name="Barbash D.A."/>
            <person name="Barker D."/>
            <person name="Barsanti P."/>
            <person name="Batterham P."/>
            <person name="Batzoglou S."/>
            <person name="Begun D."/>
            <person name="Bhutkar A."/>
            <person name="Blanco E."/>
            <person name="Bosak S.A."/>
            <person name="Bradley R.K."/>
            <person name="Brand A.D."/>
            <person name="Brent M.R."/>
            <person name="Brooks A.N."/>
            <person name="Brown R.H."/>
            <person name="Butlin R.K."/>
            <person name="Caggese C."/>
            <person name="Calvi B.R."/>
            <person name="Bernardo de Carvalho A."/>
            <person name="Caspi A."/>
            <person name="Castrezana S."/>
            <person name="Celniker S.E."/>
            <person name="Chang J.L."/>
            <person name="Chapple C."/>
            <person name="Chatterji S."/>
            <person name="Chinwalla A."/>
            <person name="Civetta A."/>
            <person name="Clifton S.W."/>
            <person name="Comeron J.M."/>
            <person name="Costello J.C."/>
            <person name="Coyne J.A."/>
            <person name="Daub J."/>
            <person name="David R.G."/>
            <person name="Delcher A.L."/>
            <person name="Delehaunty K."/>
            <person name="Do C.B."/>
            <person name="Ebling H."/>
            <person name="Edwards K."/>
            <person name="Eickbush T."/>
            <person name="Evans J.D."/>
            <person name="Filipski A."/>
            <person name="Findeiss S."/>
            <person name="Freyhult E."/>
            <person name="Fulton L."/>
            <person name="Fulton R."/>
            <person name="Garcia A.C."/>
            <person name="Gardiner A."/>
            <person name="Garfield D.A."/>
            <person name="Garvin B.E."/>
            <person name="Gibson G."/>
            <person name="Gilbert D."/>
            <person name="Gnerre S."/>
            <person name="Godfrey J."/>
            <person name="Good R."/>
            <person name="Gotea V."/>
            <person name="Gravely B."/>
            <person name="Greenberg A.J."/>
            <person name="Griffiths-Jones S."/>
            <person name="Gross S."/>
            <person name="Guigo R."/>
            <person name="Gustafson E.A."/>
            <person name="Haerty W."/>
            <person name="Hahn M.W."/>
            <person name="Halligan D.L."/>
            <person name="Halpern A.L."/>
            <person name="Halter G.M."/>
            <person name="Han M.V."/>
            <person name="Heger A."/>
            <person name="Hillier L."/>
            <person name="Hinrichs A.S."/>
            <person name="Holmes I."/>
            <person name="Hoskins R.A."/>
            <person name="Hubisz M.J."/>
            <person name="Hultmark D."/>
            <person name="Huntley M.A."/>
            <person name="Jaffe D.B."/>
            <person name="Jagadeeshan S."/>
            <person name="Jeck W.R."/>
            <person name="Johnson J."/>
            <person name="Jones C.D."/>
            <person name="Jordan W.C."/>
            <person name="Karpen G.H."/>
            <person name="Kataoka E."/>
            <person name="Keightley P.D."/>
            <person name="Kheradpour P."/>
            <person name="Kirkness E.F."/>
            <person name="Koerich L.B."/>
            <person name="Kristiansen K."/>
            <person name="Kudrna D."/>
            <person name="Kulathinal R.J."/>
            <person name="Kumar S."/>
            <person name="Kwok R."/>
            <person name="Lander E."/>
            <person name="Langley C.H."/>
            <person name="Lapoint R."/>
            <person name="Lazzaro B.P."/>
            <person name="Lee S.J."/>
            <person name="Levesque L."/>
            <person name="Li R."/>
            <person name="Lin C.F."/>
            <person name="Lin M.F."/>
            <person name="Lindblad-Toh K."/>
            <person name="Llopart A."/>
            <person name="Long M."/>
            <person name="Low L."/>
            <person name="Lozovsky E."/>
            <person name="Lu J."/>
            <person name="Luo M."/>
            <person name="Machado C.A."/>
            <person name="Makalowski W."/>
            <person name="Marzo M."/>
            <person name="Matsuda M."/>
            <person name="Matzkin L."/>
            <person name="McAllister B."/>
            <person name="McBride C.S."/>
            <person name="McKernan B."/>
            <person name="McKernan K."/>
            <person name="Mendez-Lago M."/>
            <person name="Minx P."/>
            <person name="Mollenhauer M.U."/>
            <person name="Montooth K."/>
            <person name="Mount S.M."/>
            <person name="Mu X."/>
            <person name="Myers E."/>
            <person name="Negre B."/>
            <person name="Newfeld S."/>
            <person name="Nielsen R."/>
            <person name="Noor M.A."/>
            <person name="O'Grady P."/>
            <person name="Pachter L."/>
            <person name="Papaceit M."/>
            <person name="Parisi M.J."/>
            <person name="Parisi M."/>
            <person name="Parts L."/>
            <person name="Pedersen J.S."/>
            <person name="Pesole G."/>
            <person name="Phillippy A.M."/>
            <person name="Ponting C.P."/>
            <person name="Pop M."/>
            <person name="Porcelli D."/>
            <person name="Powell J.R."/>
            <person name="Prohaska S."/>
            <person name="Pruitt K."/>
            <person name="Puig M."/>
            <person name="Quesneville H."/>
            <person name="Ram K.R."/>
            <person name="Rand D."/>
            <person name="Rasmussen M.D."/>
            <person name="Reed L.K."/>
            <person name="Reenan R."/>
            <person name="Reily A."/>
            <person name="Remington K.A."/>
            <person name="Rieger T.T."/>
            <person name="Ritchie M.G."/>
            <person name="Robin C."/>
            <person name="Rogers Y.H."/>
            <person name="Rohde C."/>
            <person name="Rozas J."/>
            <person name="Rubenfield M.J."/>
            <person name="Ruiz A."/>
            <person name="Russo S."/>
            <person name="Salzberg S.L."/>
            <person name="Sanchez-Gracia A."/>
            <person name="Saranga D.J."/>
            <person name="Sato H."/>
            <person name="Schaeffer S.W."/>
            <person name="Schatz M.C."/>
            <person name="Schlenke T."/>
            <person name="Schwartz R."/>
            <person name="Segarra C."/>
            <person name="Singh R.S."/>
            <person name="Sirot L."/>
            <person name="Sirota M."/>
            <person name="Sisneros N.B."/>
            <person name="Smith C.D."/>
            <person name="Smith T.F."/>
            <person name="Spieth J."/>
            <person name="Stage D.E."/>
            <person name="Stark A."/>
            <person name="Stephan W."/>
            <person name="Strausberg R.L."/>
            <person name="Strempel S."/>
            <person name="Sturgill D."/>
            <person name="Sutton G."/>
            <person name="Sutton G.G."/>
            <person name="Tao W."/>
            <person name="Teichmann S."/>
            <person name="Tobari Y.N."/>
            <person name="Tomimura Y."/>
            <person name="Tsolas J.M."/>
            <person name="Valente V.L."/>
            <person name="Venter E."/>
            <person name="Venter J.C."/>
            <person name="Vicario S."/>
            <person name="Vieira F.G."/>
            <person name="Vilella A.J."/>
            <person name="Villasante A."/>
            <person name="Walenz B."/>
            <person name="Wang J."/>
            <person name="Wasserman M."/>
            <person name="Watts T."/>
            <person name="Wilson D."/>
            <person name="Wilson R.K."/>
            <person name="Wing R.A."/>
            <person name="Wolfner M.F."/>
            <person name="Wong A."/>
            <person name="Wong G.K."/>
            <person name="Wu C.I."/>
            <person name="Wu G."/>
            <person name="Yamamoto D."/>
            <person name="Yang H.P."/>
            <person name="Yang S.P."/>
            <person name="Yorke J.A."/>
            <person name="Yoshida K."/>
            <person name="Zdobnov E."/>
            <person name="Zhang P."/>
            <person name="Zhang Y."/>
            <person name="Zimin A.V."/>
            <person name="Baldwin J."/>
            <person name="Abdouelleil A."/>
            <person name="Abdulkadir J."/>
            <person name="Abebe A."/>
            <person name="Abera B."/>
            <person name="Abreu J."/>
            <person name="Acer S.C."/>
            <person name="Aftuck L."/>
            <person name="Alexander A."/>
            <person name="An P."/>
            <person name="Anderson E."/>
            <person name="Anderson S."/>
            <person name="Arachi H."/>
            <person name="Azer M."/>
            <person name="Bachantsang P."/>
            <person name="Barry A."/>
            <person name="Bayul T."/>
            <person name="Berlin A."/>
            <person name="Bessette D."/>
            <person name="Bloom T."/>
            <person name="Blye J."/>
            <person name="Boguslavskiy L."/>
            <person name="Bonnet C."/>
            <person name="Boukhgalter B."/>
            <person name="Bourzgui I."/>
            <person name="Brown A."/>
            <person name="Cahill P."/>
            <person name="Channer S."/>
            <person name="Cheshatsang Y."/>
            <person name="Chuda L."/>
            <person name="Citroen M."/>
            <person name="Collymore A."/>
            <person name="Cooke P."/>
            <person name="Costello M."/>
            <person name="D'Aco K."/>
            <person name="Daza R."/>
            <person name="De Haan G."/>
            <person name="DeGray S."/>
            <person name="DeMaso C."/>
            <person name="Dhargay N."/>
            <person name="Dooley K."/>
            <person name="Dooley E."/>
            <person name="Doricent M."/>
            <person name="Dorje P."/>
            <person name="Dorjee K."/>
            <person name="Dupes A."/>
            <person name="Elong R."/>
            <person name="Falk J."/>
            <person name="Farina A."/>
            <person name="Faro S."/>
            <person name="Ferguson D."/>
            <person name="Fisher S."/>
            <person name="Foley C.D."/>
            <person name="Franke A."/>
            <person name="Friedrich D."/>
            <person name="Gadbois L."/>
            <person name="Gearin G."/>
            <person name="Gearin C.R."/>
            <person name="Giannoukos G."/>
            <person name="Goode T."/>
            <person name="Graham J."/>
            <person name="Grandbois E."/>
            <person name="Grewal S."/>
            <person name="Gyaltsen K."/>
            <person name="Hafez N."/>
            <person name="Hagos B."/>
            <person name="Hall J."/>
            <person name="Henson C."/>
            <person name="Hollinger A."/>
            <person name="Honan T."/>
            <person name="Huard M.D."/>
            <person name="Hughes L."/>
            <person name="Hurhula B."/>
            <person name="Husby M.E."/>
            <person name="Kamat A."/>
            <person name="Kanga B."/>
            <person name="Kashin S."/>
            <person name="Khazanovich D."/>
            <person name="Kisner P."/>
            <person name="Lance K."/>
            <person name="Lara M."/>
            <person name="Lee W."/>
            <person name="Lennon N."/>
            <person name="Letendre F."/>
            <person name="LeVine R."/>
            <person name="Lipovsky A."/>
            <person name="Liu X."/>
            <person name="Liu J."/>
            <person name="Liu S."/>
            <person name="Lokyitsang T."/>
            <person name="Lokyitsang Y."/>
            <person name="Lubonja R."/>
            <person name="Lui A."/>
            <person name="MacDonald P."/>
            <person name="Magnisalis V."/>
            <person name="Maru K."/>
            <person name="Matthews C."/>
            <person name="McCusker W."/>
            <person name="McDonough S."/>
            <person name="Mehta T."/>
            <person name="Meldrim J."/>
            <person name="Meneus L."/>
            <person name="Mihai O."/>
            <person name="Mihalev A."/>
            <person name="Mihova T."/>
            <person name="Mittelman R."/>
            <person name="Mlenga V."/>
            <person name="Montmayeur A."/>
            <person name="Mulrain L."/>
            <person name="Navidi A."/>
            <person name="Naylor J."/>
            <person name="Negash T."/>
            <person name="Nguyen T."/>
            <person name="Nguyen N."/>
            <person name="Nicol R."/>
            <person name="Norbu C."/>
            <person name="Norbu N."/>
            <person name="Novod N."/>
            <person name="O'Neill B."/>
            <person name="Osman S."/>
            <person name="Markiewicz E."/>
            <person name="Oyono O.L."/>
            <person name="Patti C."/>
            <person name="Phunkhang P."/>
            <person name="Pierre F."/>
            <person name="Priest M."/>
            <person name="Raghuraman S."/>
            <person name="Rege F."/>
            <person name="Reyes R."/>
            <person name="Rise C."/>
            <person name="Rogov P."/>
            <person name="Ross K."/>
            <person name="Ryan E."/>
            <person name="Settipalli S."/>
            <person name="Shea T."/>
            <person name="Sherpa N."/>
            <person name="Shi L."/>
            <person name="Shih D."/>
            <person name="Sparrow T."/>
            <person name="Spaulding J."/>
            <person name="Stalker J."/>
            <person name="Stange-Thomann N."/>
            <person name="Stavropoulos S."/>
            <person name="Stone C."/>
            <person name="Strader C."/>
            <person name="Tesfaye S."/>
            <person name="Thomson T."/>
            <person name="Thoulutsang Y."/>
            <person name="Thoulutsang D."/>
            <person name="Topham K."/>
            <person name="Topping I."/>
            <person name="Tsamla T."/>
            <person name="Vassiliev H."/>
            <person name="Vo A."/>
            <person name="Wangchuk T."/>
            <person name="Wangdi T."/>
            <person name="Weiand M."/>
            <person name="Wilkinson J."/>
            <person name="Wilson A."/>
            <person name="Yadav S."/>
            <person name="Young G."/>
            <person name="Yu Q."/>
            <person name="Zembek L."/>
            <person name="Zhong D."/>
            <person name="Zimmer A."/>
            <person name="Zwirko Z."/>
            <person name="Jaffe D.B."/>
            <person name="Alvarez P."/>
            <person name="Brockman W."/>
            <person name="Butler J."/>
            <person name="Chin C."/>
            <person name="Gnerre S."/>
            <person name="Grabherr M."/>
            <person name="Kleber M."/>
            <person name="Mauceli E."/>
            <person name="MacCallum I."/>
        </authorList>
    </citation>
    <scope>NUCLEOTIDE SEQUENCE [LARGE SCALE GENOMIC DNA]</scope>
    <source>
        <strain evidence="4">Tucson 15081-1352.22</strain>
    </source>
</reference>
<dbReference type="PhylomeDB" id="B4K8R3"/>
<dbReference type="FunCoup" id="B4K8R3">
    <property type="interactions" value="9"/>
</dbReference>
<keyword evidence="1" id="KW-1133">Transmembrane helix</keyword>
<evidence type="ECO:0000313" key="4">
    <source>
        <dbReference type="Proteomes" id="UP000009192"/>
    </source>
</evidence>
<dbReference type="HOGENOM" id="CLU_082847_0_0_1"/>
<dbReference type="Pfam" id="PF07898">
    <property type="entry name" value="DUF1676"/>
    <property type="match status" value="1"/>
</dbReference>
<dbReference type="KEGG" id="dmo:Dmoj_GI22761"/>
<dbReference type="OMA" id="RRHRYNM"/>
<keyword evidence="2" id="KW-0732">Signal</keyword>
<dbReference type="InterPro" id="IPR012464">
    <property type="entry name" value="DUF1676"/>
</dbReference>
<accession>B4K8R3</accession>
<dbReference type="PANTHER" id="PTHR21879:SF8">
    <property type="entry name" value="OSIRIS 23"/>
    <property type="match status" value="1"/>
</dbReference>
<keyword evidence="1" id="KW-0472">Membrane</keyword>
<feature type="signal peptide" evidence="2">
    <location>
        <begin position="1"/>
        <end position="24"/>
    </location>
</feature>
<name>B4K8R3_DROMO</name>
<dbReference type="PANTHER" id="PTHR21879">
    <property type="entry name" value="FI03362P-RELATED-RELATED"/>
    <property type="match status" value="1"/>
</dbReference>
<dbReference type="AlphaFoldDB" id="B4K8R3"/>
<evidence type="ECO:0008006" key="5">
    <source>
        <dbReference type="Google" id="ProtNLM"/>
    </source>
</evidence>
<dbReference type="InParanoid" id="B4K8R3"/>